<dbReference type="EMBL" id="UPTC01000390">
    <property type="protein sequence ID" value="VBB28356.1"/>
    <property type="molecule type" value="Genomic_DNA"/>
</dbReference>
<evidence type="ECO:0000313" key="2">
    <source>
        <dbReference type="Proteomes" id="UP000276991"/>
    </source>
</evidence>
<dbReference type="STRING" id="6277.A0A498SBT5"/>
<dbReference type="OrthoDB" id="10047996at2759"/>
<protein>
    <submittedName>
        <fullName evidence="1">Uncharacterized protein</fullName>
    </submittedName>
</protein>
<dbReference type="AlphaFoldDB" id="A0A498SBT5"/>
<name>A0A498SBT5_ACAVI</name>
<organism evidence="1 2">
    <name type="scientific">Acanthocheilonema viteae</name>
    <name type="common">Filarial nematode worm</name>
    <name type="synonym">Dipetalonema viteae</name>
    <dbReference type="NCBI Taxonomy" id="6277"/>
    <lineage>
        <taxon>Eukaryota</taxon>
        <taxon>Metazoa</taxon>
        <taxon>Ecdysozoa</taxon>
        <taxon>Nematoda</taxon>
        <taxon>Chromadorea</taxon>
        <taxon>Rhabditida</taxon>
        <taxon>Spirurina</taxon>
        <taxon>Spiruromorpha</taxon>
        <taxon>Filarioidea</taxon>
        <taxon>Onchocercidae</taxon>
        <taxon>Acanthocheilonema</taxon>
    </lineage>
</organism>
<proteinExistence type="predicted"/>
<sequence length="81" mass="9050">MRSSDSIEAVPHHQDSAIQESFTDPIGYTSQWWTKHRARRRSQFNTKILTTTTTTTVTVPITVVSTTVITPTVTVNSGFLI</sequence>
<keyword evidence="2" id="KW-1185">Reference proteome</keyword>
<evidence type="ECO:0000313" key="1">
    <source>
        <dbReference type="EMBL" id="VBB28356.1"/>
    </source>
</evidence>
<accession>A0A498SBT5</accession>
<gene>
    <name evidence="1" type="ORF">NAV_LOCUS3186</name>
</gene>
<reference evidence="1 2" key="1">
    <citation type="submission" date="2018-08" db="EMBL/GenBank/DDBJ databases">
        <authorList>
            <person name="Laetsch R D."/>
            <person name="Stevens L."/>
            <person name="Kumar S."/>
            <person name="Blaxter L. M."/>
        </authorList>
    </citation>
    <scope>NUCLEOTIDE SEQUENCE [LARGE SCALE GENOMIC DNA]</scope>
</reference>
<dbReference type="Proteomes" id="UP000276991">
    <property type="component" value="Unassembled WGS sequence"/>
</dbReference>